<evidence type="ECO:0000256" key="1">
    <source>
        <dbReference type="SAM" id="MobiDB-lite"/>
    </source>
</evidence>
<dbReference type="AlphaFoldDB" id="A0AAD7D4J9"/>
<dbReference type="EMBL" id="JARKIE010000132">
    <property type="protein sequence ID" value="KAJ7678672.1"/>
    <property type="molecule type" value="Genomic_DNA"/>
</dbReference>
<feature type="compositionally biased region" description="Basic and acidic residues" evidence="1">
    <location>
        <begin position="1"/>
        <end position="18"/>
    </location>
</feature>
<feature type="region of interest" description="Disordered" evidence="1">
    <location>
        <begin position="1"/>
        <end position="32"/>
    </location>
</feature>
<organism evidence="2 3">
    <name type="scientific">Mycena rosella</name>
    <name type="common">Pink bonnet</name>
    <name type="synonym">Agaricus rosellus</name>
    <dbReference type="NCBI Taxonomy" id="1033263"/>
    <lineage>
        <taxon>Eukaryota</taxon>
        <taxon>Fungi</taxon>
        <taxon>Dikarya</taxon>
        <taxon>Basidiomycota</taxon>
        <taxon>Agaricomycotina</taxon>
        <taxon>Agaricomycetes</taxon>
        <taxon>Agaricomycetidae</taxon>
        <taxon>Agaricales</taxon>
        <taxon>Marasmiineae</taxon>
        <taxon>Mycenaceae</taxon>
        <taxon>Mycena</taxon>
    </lineage>
</organism>
<sequence>MDMDVLRDGDGGRDHSDSDSEPGQSRRARRDVCATAPRGWARSWEAGSWKLGAGRLEGWKLGAGRGNWTRDAWRNFDDAWRNCARPPSSPPSSASASASRPALFPAVHGLFVSRGRVRVVRRAARRGRLRFRARGGYDDGDGDGASVASRLGACVVGSLRAPARACSAASSSSLRLCLYLYLCPRPSTPAPPTPLARLRIRLRFGSFHLRAPISEINQ</sequence>
<gene>
    <name evidence="2" type="ORF">B0H17DRAFT_1206603</name>
</gene>
<evidence type="ECO:0000313" key="3">
    <source>
        <dbReference type="Proteomes" id="UP001221757"/>
    </source>
</evidence>
<comment type="caution">
    <text evidence="2">The sequence shown here is derived from an EMBL/GenBank/DDBJ whole genome shotgun (WGS) entry which is preliminary data.</text>
</comment>
<accession>A0AAD7D4J9</accession>
<protein>
    <submittedName>
        <fullName evidence="2">Uncharacterized protein</fullName>
    </submittedName>
</protein>
<evidence type="ECO:0000313" key="2">
    <source>
        <dbReference type="EMBL" id="KAJ7678672.1"/>
    </source>
</evidence>
<reference evidence="2" key="1">
    <citation type="submission" date="2023-03" db="EMBL/GenBank/DDBJ databases">
        <title>Massive genome expansion in bonnet fungi (Mycena s.s.) driven by repeated elements and novel gene families across ecological guilds.</title>
        <authorList>
            <consortium name="Lawrence Berkeley National Laboratory"/>
            <person name="Harder C.B."/>
            <person name="Miyauchi S."/>
            <person name="Viragh M."/>
            <person name="Kuo A."/>
            <person name="Thoen E."/>
            <person name="Andreopoulos B."/>
            <person name="Lu D."/>
            <person name="Skrede I."/>
            <person name="Drula E."/>
            <person name="Henrissat B."/>
            <person name="Morin E."/>
            <person name="Kohler A."/>
            <person name="Barry K."/>
            <person name="LaButti K."/>
            <person name="Morin E."/>
            <person name="Salamov A."/>
            <person name="Lipzen A."/>
            <person name="Mereny Z."/>
            <person name="Hegedus B."/>
            <person name="Baldrian P."/>
            <person name="Stursova M."/>
            <person name="Weitz H."/>
            <person name="Taylor A."/>
            <person name="Grigoriev I.V."/>
            <person name="Nagy L.G."/>
            <person name="Martin F."/>
            <person name="Kauserud H."/>
        </authorList>
    </citation>
    <scope>NUCLEOTIDE SEQUENCE</scope>
    <source>
        <strain evidence="2">CBHHK067</strain>
    </source>
</reference>
<proteinExistence type="predicted"/>
<keyword evidence="3" id="KW-1185">Reference proteome</keyword>
<dbReference type="Proteomes" id="UP001221757">
    <property type="component" value="Unassembled WGS sequence"/>
</dbReference>
<name>A0AAD7D4J9_MYCRO</name>